<comment type="subunit">
    <text evidence="7">Homotrimer.</text>
</comment>
<dbReference type="PROSITE" id="PS00101">
    <property type="entry name" value="HEXAPEP_TRANSFERASES"/>
    <property type="match status" value="1"/>
</dbReference>
<dbReference type="NCBIfam" id="TIGR01853">
    <property type="entry name" value="lipid_A_lpxD"/>
    <property type="match status" value="1"/>
</dbReference>
<dbReference type="PANTHER" id="PTHR43378:SF2">
    <property type="entry name" value="UDP-3-O-ACYLGLUCOSAMINE N-ACYLTRANSFERASE 1, MITOCHONDRIAL-RELATED"/>
    <property type="match status" value="1"/>
</dbReference>
<organism evidence="9 10">
    <name type="scientific">Martelella alba</name>
    <dbReference type="NCBI Taxonomy" id="2590451"/>
    <lineage>
        <taxon>Bacteria</taxon>
        <taxon>Pseudomonadati</taxon>
        <taxon>Pseudomonadota</taxon>
        <taxon>Alphaproteobacteria</taxon>
        <taxon>Hyphomicrobiales</taxon>
        <taxon>Aurantimonadaceae</taxon>
        <taxon>Martelella</taxon>
    </lineage>
</organism>
<feature type="active site" description="Proton acceptor" evidence="7">
    <location>
        <position position="258"/>
    </location>
</feature>
<dbReference type="Pfam" id="PF04613">
    <property type="entry name" value="LpxD"/>
    <property type="match status" value="1"/>
</dbReference>
<name>A0A506UI76_9HYPH</name>
<dbReference type="NCBIfam" id="NF002060">
    <property type="entry name" value="PRK00892.1"/>
    <property type="match status" value="1"/>
</dbReference>
<accession>A0A506UI76</accession>
<gene>
    <name evidence="7 9" type="primary">lpxD</name>
    <name evidence="9" type="ORF">FJU08_00220</name>
</gene>
<dbReference type="Gene3D" id="3.40.1390.10">
    <property type="entry name" value="MurE/MurF, N-terminal domain"/>
    <property type="match status" value="1"/>
</dbReference>
<evidence type="ECO:0000313" key="9">
    <source>
        <dbReference type="EMBL" id="TPW33031.1"/>
    </source>
</evidence>
<dbReference type="GO" id="GO:0016020">
    <property type="term" value="C:membrane"/>
    <property type="evidence" value="ECO:0007669"/>
    <property type="project" value="GOC"/>
</dbReference>
<dbReference type="GO" id="GO:0016410">
    <property type="term" value="F:N-acyltransferase activity"/>
    <property type="evidence" value="ECO:0007669"/>
    <property type="project" value="InterPro"/>
</dbReference>
<evidence type="ECO:0000256" key="7">
    <source>
        <dbReference type="HAMAP-Rule" id="MF_00523"/>
    </source>
</evidence>
<dbReference type="SUPFAM" id="SSF51161">
    <property type="entry name" value="Trimeric LpxA-like enzymes"/>
    <property type="match status" value="1"/>
</dbReference>
<proteinExistence type="inferred from homology"/>
<comment type="caution">
    <text evidence="9">The sequence shown here is derived from an EMBL/GenBank/DDBJ whole genome shotgun (WGS) entry which is preliminary data.</text>
</comment>
<dbReference type="GO" id="GO:0103118">
    <property type="term" value="F:UDP-3-O-[(3R)-3-hydroxyacyl]-glucosamine N-acyltransferase activity"/>
    <property type="evidence" value="ECO:0007669"/>
    <property type="project" value="UniProtKB-EC"/>
</dbReference>
<evidence type="ECO:0000259" key="8">
    <source>
        <dbReference type="Pfam" id="PF04613"/>
    </source>
</evidence>
<reference evidence="9 10" key="1">
    <citation type="submission" date="2019-06" db="EMBL/GenBank/DDBJ databases">
        <authorList>
            <person name="Li M."/>
        </authorList>
    </citation>
    <scope>NUCLEOTIDE SEQUENCE [LARGE SCALE GENOMIC DNA]</scope>
    <source>
        <strain evidence="9 10">BGMRC2036</strain>
    </source>
</reference>
<dbReference type="EMBL" id="VHLG01000001">
    <property type="protein sequence ID" value="TPW33031.1"/>
    <property type="molecule type" value="Genomic_DNA"/>
</dbReference>
<evidence type="ECO:0000256" key="5">
    <source>
        <dbReference type="ARBA" id="ARBA00023098"/>
    </source>
</evidence>
<keyword evidence="4 7" id="KW-0677">Repeat</keyword>
<evidence type="ECO:0000256" key="1">
    <source>
        <dbReference type="ARBA" id="ARBA00022516"/>
    </source>
</evidence>
<evidence type="ECO:0000256" key="3">
    <source>
        <dbReference type="ARBA" id="ARBA00022679"/>
    </source>
</evidence>
<feature type="domain" description="UDP-3-O-[3-hydroxymyristoyl] glucosamine N-acyltransferase non-repeat region" evidence="8">
    <location>
        <begin position="34"/>
        <end position="102"/>
    </location>
</feature>
<dbReference type="InterPro" id="IPR020573">
    <property type="entry name" value="UDP_GlcNAc_AcTrfase_non-rep"/>
</dbReference>
<evidence type="ECO:0000256" key="6">
    <source>
        <dbReference type="ARBA" id="ARBA00023315"/>
    </source>
</evidence>
<comment type="pathway">
    <text evidence="7">Bacterial outer membrane biogenesis; LPS lipid A biosynthesis.</text>
</comment>
<sequence>MENTKFFGTRKAVRLGELAERVGAELADQSAAERLVESVAPIYRAGAYDVCYIQSRGALAELASCHAGGIFCPPELQAAIPSAIPALVSKNPQFAFARAAALLYPSALRPQMAVESDERISPFASIDPTAVLEESVEVGPYAVIGARAQIGRGSSIQSGAVIGADVKIGRNTTVSANATVFYALIGNDVILHPGVRIGQDGFGYSGSPTGLFKIVQTGRVIIQDRVEIGANTTIDRGAMDDTVIGEGSKIDNLVQIGHNVRIGRHCGVVSQVGIAGSTEIGDGVMIGGQVGINGHIRIGNGVQIAAKSGVFTDVEAGRRIGGIPAISIREHLRHIAETMARSARRESKRGEK</sequence>
<dbReference type="Pfam" id="PF00132">
    <property type="entry name" value="Hexapep"/>
    <property type="match status" value="2"/>
</dbReference>
<evidence type="ECO:0000313" key="10">
    <source>
        <dbReference type="Proteomes" id="UP000318801"/>
    </source>
</evidence>
<dbReference type="InterPro" id="IPR001451">
    <property type="entry name" value="Hexapep"/>
</dbReference>
<dbReference type="InterPro" id="IPR018357">
    <property type="entry name" value="Hexapep_transf_CS"/>
</dbReference>
<keyword evidence="2 7" id="KW-0441">Lipid A biosynthesis</keyword>
<dbReference type="GO" id="GO:0009245">
    <property type="term" value="P:lipid A biosynthetic process"/>
    <property type="evidence" value="ECO:0007669"/>
    <property type="project" value="UniProtKB-UniRule"/>
</dbReference>
<dbReference type="UniPathway" id="UPA00973"/>
<comment type="function">
    <text evidence="7">Catalyzes the N-acylation of UDP-3-O-acylglucosamine using 3-hydroxyacyl-ACP as the acyl donor. Is involved in the biosynthesis of lipid A, a phosphorylated glycolipid that anchors the lipopolysaccharide to the outer membrane of the cell.</text>
</comment>
<dbReference type="Gene3D" id="2.160.10.10">
    <property type="entry name" value="Hexapeptide repeat proteins"/>
    <property type="match status" value="1"/>
</dbReference>
<dbReference type="RefSeq" id="WP_141146966.1">
    <property type="nucleotide sequence ID" value="NZ_VHLG01000001.1"/>
</dbReference>
<keyword evidence="6 7" id="KW-0012">Acyltransferase</keyword>
<dbReference type="Proteomes" id="UP000318801">
    <property type="component" value="Unassembled WGS sequence"/>
</dbReference>
<dbReference type="EC" id="2.3.1.191" evidence="7"/>
<dbReference type="OrthoDB" id="9784739at2"/>
<keyword evidence="1 7" id="KW-0444">Lipid biosynthesis</keyword>
<dbReference type="PANTHER" id="PTHR43378">
    <property type="entry name" value="UDP-3-O-ACYLGLUCOSAMINE N-ACYLTRANSFERASE"/>
    <property type="match status" value="1"/>
</dbReference>
<keyword evidence="5 7" id="KW-0443">Lipid metabolism</keyword>
<evidence type="ECO:0000256" key="2">
    <source>
        <dbReference type="ARBA" id="ARBA00022556"/>
    </source>
</evidence>
<protein>
    <recommendedName>
        <fullName evidence="7">UDP-3-O-acylglucosamine N-acyltransferase</fullName>
        <ecNumber evidence="7">2.3.1.191</ecNumber>
    </recommendedName>
</protein>
<dbReference type="AlphaFoldDB" id="A0A506UI76"/>
<comment type="catalytic activity">
    <reaction evidence="7">
        <text>a UDP-3-O-[(3R)-3-hydroxyacyl]-alpha-D-glucosamine + a (3R)-hydroxyacyl-[ACP] = a UDP-2-N,3-O-bis[(3R)-3-hydroxyacyl]-alpha-D-glucosamine + holo-[ACP] + H(+)</text>
        <dbReference type="Rhea" id="RHEA:53836"/>
        <dbReference type="Rhea" id="RHEA-COMP:9685"/>
        <dbReference type="Rhea" id="RHEA-COMP:9945"/>
        <dbReference type="ChEBI" id="CHEBI:15378"/>
        <dbReference type="ChEBI" id="CHEBI:64479"/>
        <dbReference type="ChEBI" id="CHEBI:78827"/>
        <dbReference type="ChEBI" id="CHEBI:137740"/>
        <dbReference type="ChEBI" id="CHEBI:137748"/>
        <dbReference type="EC" id="2.3.1.191"/>
    </reaction>
</comment>
<dbReference type="InterPro" id="IPR007691">
    <property type="entry name" value="LpxD"/>
</dbReference>
<dbReference type="CDD" id="cd03352">
    <property type="entry name" value="LbH_LpxD"/>
    <property type="match status" value="1"/>
</dbReference>
<dbReference type="InterPro" id="IPR011004">
    <property type="entry name" value="Trimer_LpxA-like_sf"/>
</dbReference>
<evidence type="ECO:0000256" key="4">
    <source>
        <dbReference type="ARBA" id="ARBA00022737"/>
    </source>
</evidence>
<comment type="similarity">
    <text evidence="7">Belongs to the transferase hexapeptide repeat family. LpxD subfamily.</text>
</comment>
<dbReference type="HAMAP" id="MF_00523">
    <property type="entry name" value="LpxD"/>
    <property type="match status" value="1"/>
</dbReference>
<keyword evidence="10" id="KW-1185">Reference proteome</keyword>
<keyword evidence="3 7" id="KW-0808">Transferase</keyword>